<feature type="transmembrane region" description="Helical" evidence="1">
    <location>
        <begin position="79"/>
        <end position="99"/>
    </location>
</feature>
<dbReference type="AlphaFoldDB" id="A0A0N9N9K4"/>
<dbReference type="STRING" id="1136941.ACH46_04510"/>
<dbReference type="EMBL" id="CP011853">
    <property type="protein sequence ID" value="ALG83910.1"/>
    <property type="molecule type" value="Genomic_DNA"/>
</dbReference>
<evidence type="ECO:0000256" key="1">
    <source>
        <dbReference type="SAM" id="Phobius"/>
    </source>
</evidence>
<keyword evidence="1" id="KW-0472">Membrane</keyword>
<organism evidence="2 3">
    <name type="scientific">Gordonia phthalatica</name>
    <dbReference type="NCBI Taxonomy" id="1136941"/>
    <lineage>
        <taxon>Bacteria</taxon>
        <taxon>Bacillati</taxon>
        <taxon>Actinomycetota</taxon>
        <taxon>Actinomycetes</taxon>
        <taxon>Mycobacteriales</taxon>
        <taxon>Gordoniaceae</taxon>
        <taxon>Gordonia</taxon>
    </lineage>
</organism>
<keyword evidence="1" id="KW-1133">Transmembrane helix</keyword>
<dbReference type="Proteomes" id="UP000063789">
    <property type="component" value="Chromosome"/>
</dbReference>
<sequence>MSAIFSSREFRPAAIHVAVTLGLGFLCAIGAGTVDSIGVTKALMGASLGVVLLGAVLAGARTFRSSRAGGRWQVWQGAFWLLLGLSLLWFTSVLPTILFA</sequence>
<accession>A0A0N9N9K4</accession>
<protein>
    <submittedName>
        <fullName evidence="2">Uncharacterized protein</fullName>
    </submittedName>
</protein>
<feature type="transmembrane region" description="Helical" evidence="1">
    <location>
        <begin position="12"/>
        <end position="31"/>
    </location>
</feature>
<gene>
    <name evidence="2" type="ORF">ACH46_04510</name>
</gene>
<reference evidence="2 3" key="2">
    <citation type="journal article" date="2017" name="Int. J. Syst. Evol. Microbiol.">
        <title>Gordonia phthalatica sp. nov., a di-n-butyl phthalate-degrading bacterium isolated from activated sludge.</title>
        <authorList>
            <person name="Jin D."/>
            <person name="Kong X."/>
            <person name="Jia M."/>
            <person name="Yu X."/>
            <person name="Wang X."/>
            <person name="Zhuang X."/>
            <person name="Deng Y."/>
            <person name="Bai Z."/>
        </authorList>
    </citation>
    <scope>NUCLEOTIDE SEQUENCE [LARGE SCALE GENOMIC DNA]</scope>
    <source>
        <strain evidence="2 3">QH-11</strain>
    </source>
</reference>
<dbReference type="PATRIC" id="fig|1136941.3.peg.919"/>
<dbReference type="KEGG" id="goq:ACH46_04510"/>
<name>A0A0N9N9K4_9ACTN</name>
<dbReference type="RefSeq" id="WP_062391872.1">
    <property type="nucleotide sequence ID" value="NZ_CP011853.1"/>
</dbReference>
<proteinExistence type="predicted"/>
<keyword evidence="1" id="KW-0812">Transmembrane</keyword>
<reference evidence="3" key="1">
    <citation type="submission" date="2015-06" db="EMBL/GenBank/DDBJ databases">
        <title>Complete genome sequence and metabolic analysis of phthalate degradation pathway in Gordonia sp. QH-11.</title>
        <authorList>
            <person name="Jin D."/>
            <person name="Kong X."/>
            <person name="Bai Z."/>
        </authorList>
    </citation>
    <scope>NUCLEOTIDE SEQUENCE [LARGE SCALE GENOMIC DNA]</scope>
    <source>
        <strain evidence="3">QH-11</strain>
    </source>
</reference>
<keyword evidence="3" id="KW-1185">Reference proteome</keyword>
<dbReference type="OrthoDB" id="4563543at2"/>
<evidence type="ECO:0000313" key="3">
    <source>
        <dbReference type="Proteomes" id="UP000063789"/>
    </source>
</evidence>
<feature type="transmembrane region" description="Helical" evidence="1">
    <location>
        <begin position="37"/>
        <end position="58"/>
    </location>
</feature>
<evidence type="ECO:0000313" key="2">
    <source>
        <dbReference type="EMBL" id="ALG83910.1"/>
    </source>
</evidence>